<proteinExistence type="predicted"/>
<organism evidence="1">
    <name type="scientific">uncultured Caudovirales phage</name>
    <dbReference type="NCBI Taxonomy" id="2100421"/>
    <lineage>
        <taxon>Viruses</taxon>
        <taxon>Duplodnaviria</taxon>
        <taxon>Heunggongvirae</taxon>
        <taxon>Uroviricota</taxon>
        <taxon>Caudoviricetes</taxon>
        <taxon>Peduoviridae</taxon>
        <taxon>Maltschvirus</taxon>
        <taxon>Maltschvirus maltsch</taxon>
    </lineage>
</organism>
<dbReference type="EMBL" id="LR796610">
    <property type="protein sequence ID" value="CAB4154269.1"/>
    <property type="molecule type" value="Genomic_DNA"/>
</dbReference>
<gene>
    <name evidence="1" type="ORF">UFOVP633_48</name>
</gene>
<reference evidence="1" key="1">
    <citation type="submission" date="2020-04" db="EMBL/GenBank/DDBJ databases">
        <authorList>
            <person name="Chiriac C."/>
            <person name="Salcher M."/>
            <person name="Ghai R."/>
            <person name="Kavagutti S V."/>
        </authorList>
    </citation>
    <scope>NUCLEOTIDE SEQUENCE</scope>
</reference>
<name>A0A6J5N5B8_9CAUD</name>
<evidence type="ECO:0000313" key="1">
    <source>
        <dbReference type="EMBL" id="CAB4154269.1"/>
    </source>
</evidence>
<protein>
    <submittedName>
        <fullName evidence="1">Uncharacterized protein</fullName>
    </submittedName>
</protein>
<accession>A0A6J5N5B8</accession>
<sequence length="74" mass="9116">MKQSSIEWLRKELETIPNYSAFYTNNYQWIDSIMNEAKAMEKEQIFDAWENGYREFYDGSSTPEQYYRETYEEK</sequence>